<dbReference type="GO" id="GO:0009055">
    <property type="term" value="F:electron transfer activity"/>
    <property type="evidence" value="ECO:0007669"/>
    <property type="project" value="InterPro"/>
</dbReference>
<dbReference type="KEGG" id="lrs:PX52LOC_02867"/>
<feature type="domain" description="Cytochrome c" evidence="5">
    <location>
        <begin position="123"/>
        <end position="263"/>
    </location>
</feature>
<accession>A0A5C1A9Q5</accession>
<dbReference type="OrthoDB" id="229728at2"/>
<keyword evidence="4" id="KW-0732">Signal</keyword>
<keyword evidence="7" id="KW-1185">Reference proteome</keyword>
<protein>
    <recommendedName>
        <fullName evidence="5">Cytochrome c domain-containing protein</fullName>
    </recommendedName>
</protein>
<keyword evidence="3" id="KW-0349">Heme</keyword>
<feature type="signal peptide" evidence="4">
    <location>
        <begin position="1"/>
        <end position="18"/>
    </location>
</feature>
<feature type="chain" id="PRO_5022743854" description="Cytochrome c domain-containing protein" evidence="4">
    <location>
        <begin position="19"/>
        <end position="433"/>
    </location>
</feature>
<evidence type="ECO:0000313" key="6">
    <source>
        <dbReference type="EMBL" id="QEL15931.1"/>
    </source>
</evidence>
<evidence type="ECO:0000259" key="5">
    <source>
        <dbReference type="PROSITE" id="PS51007"/>
    </source>
</evidence>
<dbReference type="PROSITE" id="PS51007">
    <property type="entry name" value="CYTC"/>
    <property type="match status" value="1"/>
</dbReference>
<name>A0A5C1A9Q5_9BACT</name>
<evidence type="ECO:0000256" key="1">
    <source>
        <dbReference type="ARBA" id="ARBA00022723"/>
    </source>
</evidence>
<evidence type="ECO:0000256" key="3">
    <source>
        <dbReference type="PROSITE-ProRule" id="PRU00433"/>
    </source>
</evidence>
<gene>
    <name evidence="6" type="ORF">PX52LOC_02867</name>
</gene>
<dbReference type="EMBL" id="CP042425">
    <property type="protein sequence ID" value="QEL15931.1"/>
    <property type="molecule type" value="Genomic_DNA"/>
</dbReference>
<dbReference type="AlphaFoldDB" id="A0A5C1A9Q5"/>
<proteinExistence type="predicted"/>
<dbReference type="GO" id="GO:0046872">
    <property type="term" value="F:metal ion binding"/>
    <property type="evidence" value="ECO:0007669"/>
    <property type="project" value="UniProtKB-KW"/>
</dbReference>
<organism evidence="6 7">
    <name type="scientific">Limnoglobus roseus</name>
    <dbReference type="NCBI Taxonomy" id="2598579"/>
    <lineage>
        <taxon>Bacteria</taxon>
        <taxon>Pseudomonadati</taxon>
        <taxon>Planctomycetota</taxon>
        <taxon>Planctomycetia</taxon>
        <taxon>Gemmatales</taxon>
        <taxon>Gemmataceae</taxon>
        <taxon>Limnoglobus</taxon>
    </lineage>
</organism>
<dbReference type="RefSeq" id="WP_149110697.1">
    <property type="nucleotide sequence ID" value="NZ_CP042425.1"/>
</dbReference>
<evidence type="ECO:0000256" key="4">
    <source>
        <dbReference type="SAM" id="SignalP"/>
    </source>
</evidence>
<reference evidence="7" key="1">
    <citation type="submission" date="2019-08" db="EMBL/GenBank/DDBJ databases">
        <title>Limnoglobus roseus gen. nov., sp. nov., a novel freshwater planctomycete with a giant genome from the family Gemmataceae.</title>
        <authorList>
            <person name="Kulichevskaya I.S."/>
            <person name="Naumoff D.G."/>
            <person name="Miroshnikov K."/>
            <person name="Ivanova A."/>
            <person name="Philippov D.A."/>
            <person name="Hakobyan A."/>
            <person name="Rijpstra I.C."/>
            <person name="Sinninghe Damste J.S."/>
            <person name="Liesack W."/>
            <person name="Dedysh S.N."/>
        </authorList>
    </citation>
    <scope>NUCLEOTIDE SEQUENCE [LARGE SCALE GENOMIC DNA]</scope>
    <source>
        <strain evidence="7">PX52</strain>
    </source>
</reference>
<dbReference type="Proteomes" id="UP000324974">
    <property type="component" value="Chromosome"/>
</dbReference>
<dbReference type="GO" id="GO:0020037">
    <property type="term" value="F:heme binding"/>
    <property type="evidence" value="ECO:0007669"/>
    <property type="project" value="InterPro"/>
</dbReference>
<keyword evidence="1 3" id="KW-0479">Metal-binding</keyword>
<evidence type="ECO:0000256" key="2">
    <source>
        <dbReference type="ARBA" id="ARBA00023004"/>
    </source>
</evidence>
<sequence>MFEFFRLSLVLAATVVFATVPDAAAQTFDYDQAPIRYAKAAADNPVSRLQAAKPKLAFDDDHGYLKSALAALKVPESSQLLVFSKTSLQRQRITAKTPRAVYFNDDVYVGFTPLGDVLEVSVADAALGTVYYTIDQEPAVRPRFVRQTESCLTCHGASPTRGVPGHLMRSVFADRGGEPLLANGSYRTDDASPFAERWGGWYVTGTHGKQEHLGNRWHKGRSDDADPVLPGGSQNVTDLKPFFTVNRYLTPHSDIVALMVLGHQTTVHNRIARATYETRVALHYQDELNRALKEPATTRYDSVKSRIASVGDDLLKGLLFCEEAKLTDAVKGTSGFAEEFAARGPFDKAKRSLRDFDLKTQLFRYPCSFLIYSEAFDKMPGEVREYVLRKLFDVLIGRDKDAAFKHLTADDRRSILEILRETKPTLPAYWRKD</sequence>
<keyword evidence="2 3" id="KW-0408">Iron</keyword>
<evidence type="ECO:0000313" key="7">
    <source>
        <dbReference type="Proteomes" id="UP000324974"/>
    </source>
</evidence>
<dbReference type="InterPro" id="IPR009056">
    <property type="entry name" value="Cyt_c-like_dom"/>
</dbReference>